<dbReference type="EMBL" id="CYKH01001593">
    <property type="protein sequence ID" value="CUG87859.1"/>
    <property type="molecule type" value="Genomic_DNA"/>
</dbReference>
<keyword evidence="3" id="KW-1185">Reference proteome</keyword>
<dbReference type="VEuPathDB" id="TriTrypDB:BSAL_12375"/>
<feature type="compositionally biased region" description="Low complexity" evidence="1">
    <location>
        <begin position="1"/>
        <end position="13"/>
    </location>
</feature>
<evidence type="ECO:0000256" key="1">
    <source>
        <dbReference type="SAM" id="MobiDB-lite"/>
    </source>
</evidence>
<organism evidence="2 3">
    <name type="scientific">Bodo saltans</name>
    <name type="common">Flagellated protozoan</name>
    <dbReference type="NCBI Taxonomy" id="75058"/>
    <lineage>
        <taxon>Eukaryota</taxon>
        <taxon>Discoba</taxon>
        <taxon>Euglenozoa</taxon>
        <taxon>Kinetoplastea</taxon>
        <taxon>Metakinetoplastina</taxon>
        <taxon>Eubodonida</taxon>
        <taxon>Bodonidae</taxon>
        <taxon>Bodo</taxon>
    </lineage>
</organism>
<feature type="compositionally biased region" description="Polar residues" evidence="1">
    <location>
        <begin position="42"/>
        <end position="53"/>
    </location>
</feature>
<dbReference type="AlphaFoldDB" id="A0A0S4J9C0"/>
<sequence>MTRPATAASSAAPLHDRSWTPSISEASASATTYRIARERVRPSSSTSKTTSDLNAMMAATLLRAQEHATEEERRRDEEKRHKSPSPPIEPVSHMEADGSATPRRPSHLQSSPIATRLTPLHRLC</sequence>
<evidence type="ECO:0000313" key="2">
    <source>
        <dbReference type="EMBL" id="CUG87859.1"/>
    </source>
</evidence>
<protein>
    <submittedName>
        <fullName evidence="2">Uncharacterized protein</fullName>
    </submittedName>
</protein>
<gene>
    <name evidence="2" type="ORF">BSAL_12375</name>
</gene>
<proteinExistence type="predicted"/>
<reference evidence="3" key="1">
    <citation type="submission" date="2015-09" db="EMBL/GenBank/DDBJ databases">
        <authorList>
            <consortium name="Pathogen Informatics"/>
        </authorList>
    </citation>
    <scope>NUCLEOTIDE SEQUENCE [LARGE SCALE GENOMIC DNA]</scope>
    <source>
        <strain evidence="3">Lake Konstanz</strain>
    </source>
</reference>
<accession>A0A0S4J9C0</accession>
<feature type="compositionally biased region" description="Polar residues" evidence="1">
    <location>
        <begin position="19"/>
        <end position="32"/>
    </location>
</feature>
<name>A0A0S4J9C0_BODSA</name>
<feature type="compositionally biased region" description="Basic and acidic residues" evidence="1">
    <location>
        <begin position="64"/>
        <end position="80"/>
    </location>
</feature>
<dbReference type="Proteomes" id="UP000051952">
    <property type="component" value="Unassembled WGS sequence"/>
</dbReference>
<evidence type="ECO:0000313" key="3">
    <source>
        <dbReference type="Proteomes" id="UP000051952"/>
    </source>
</evidence>
<feature type="region of interest" description="Disordered" evidence="1">
    <location>
        <begin position="1"/>
        <end position="124"/>
    </location>
</feature>